<proteinExistence type="inferred from homology"/>
<comment type="similarity">
    <text evidence="1 10">Belongs to the NDC80/HEC1 family.</text>
</comment>
<evidence type="ECO:0000313" key="14">
    <source>
        <dbReference type="Proteomes" id="UP000678393"/>
    </source>
</evidence>
<reference evidence="13" key="1">
    <citation type="submission" date="2021-04" db="EMBL/GenBank/DDBJ databases">
        <authorList>
            <consortium name="Molecular Ecology Group"/>
        </authorList>
    </citation>
    <scope>NUCLEOTIDE SEQUENCE</scope>
</reference>
<protein>
    <recommendedName>
        <fullName evidence="10">Kinetochore protein NDC80</fullName>
    </recommendedName>
</protein>
<keyword evidence="4 10" id="KW-0498">Mitosis</keyword>
<dbReference type="Pfam" id="PF03801">
    <property type="entry name" value="Ndc80_HEC"/>
    <property type="match status" value="1"/>
</dbReference>
<keyword evidence="6" id="KW-0175">Coiled coil</keyword>
<gene>
    <name evidence="13" type="ORF">CUNI_LOCUS12916</name>
</gene>
<comment type="function">
    <text evidence="10">Acts as a component of the essential kinetochore-associated NDC80 complex, which is required for chromosome segregation and spindle checkpoint activity.</text>
</comment>
<dbReference type="Proteomes" id="UP000678393">
    <property type="component" value="Unassembled WGS sequence"/>
</dbReference>
<comment type="subunit">
    <text evidence="10">Component of the NDC80 complex.</text>
</comment>
<feature type="domain" description="Kinetochore protein Ndc80 CH" evidence="12">
    <location>
        <begin position="85"/>
        <end position="200"/>
    </location>
</feature>
<evidence type="ECO:0000256" key="5">
    <source>
        <dbReference type="ARBA" id="ARBA00022838"/>
    </source>
</evidence>
<keyword evidence="5 10" id="KW-0995">Kinetochore</keyword>
<comment type="caution">
    <text evidence="13">The sequence shown here is derived from an EMBL/GenBank/DDBJ whole genome shotgun (WGS) entry which is preliminary data.</text>
</comment>
<feature type="non-terminal residue" evidence="13">
    <location>
        <position position="201"/>
    </location>
</feature>
<dbReference type="GO" id="GO:0051301">
    <property type="term" value="P:cell division"/>
    <property type="evidence" value="ECO:0007669"/>
    <property type="project" value="UniProtKB-UniRule"/>
</dbReference>
<dbReference type="EMBL" id="CAJHNH020002666">
    <property type="protein sequence ID" value="CAG5127358.1"/>
    <property type="molecule type" value="Genomic_DNA"/>
</dbReference>
<dbReference type="GO" id="GO:0051315">
    <property type="term" value="P:attachment of mitotic spindle microtubules to kinetochore"/>
    <property type="evidence" value="ECO:0007669"/>
    <property type="project" value="UniProtKB-UniRule"/>
</dbReference>
<evidence type="ECO:0000256" key="2">
    <source>
        <dbReference type="ARBA" id="ARBA00022454"/>
    </source>
</evidence>
<keyword evidence="9 10" id="KW-0137">Centromere</keyword>
<evidence type="ECO:0000256" key="9">
    <source>
        <dbReference type="ARBA" id="ARBA00023328"/>
    </source>
</evidence>
<organism evidence="13 14">
    <name type="scientific">Candidula unifasciata</name>
    <dbReference type="NCBI Taxonomy" id="100452"/>
    <lineage>
        <taxon>Eukaryota</taxon>
        <taxon>Metazoa</taxon>
        <taxon>Spiralia</taxon>
        <taxon>Lophotrochozoa</taxon>
        <taxon>Mollusca</taxon>
        <taxon>Gastropoda</taxon>
        <taxon>Heterobranchia</taxon>
        <taxon>Euthyneura</taxon>
        <taxon>Panpulmonata</taxon>
        <taxon>Eupulmonata</taxon>
        <taxon>Stylommatophora</taxon>
        <taxon>Helicina</taxon>
        <taxon>Helicoidea</taxon>
        <taxon>Geomitridae</taxon>
        <taxon>Candidula</taxon>
    </lineage>
</organism>
<dbReference type="OrthoDB" id="7459479at2759"/>
<dbReference type="PANTHER" id="PTHR10643:SF2">
    <property type="entry name" value="KINETOCHORE PROTEIN NDC80 HOMOLOG"/>
    <property type="match status" value="1"/>
</dbReference>
<evidence type="ECO:0000256" key="11">
    <source>
        <dbReference type="SAM" id="MobiDB-lite"/>
    </source>
</evidence>
<evidence type="ECO:0000259" key="12">
    <source>
        <dbReference type="Pfam" id="PF03801"/>
    </source>
</evidence>
<dbReference type="InterPro" id="IPR055260">
    <property type="entry name" value="Ndc80_CH"/>
</dbReference>
<evidence type="ECO:0000256" key="1">
    <source>
        <dbReference type="ARBA" id="ARBA00007050"/>
    </source>
</evidence>
<comment type="subcellular location">
    <subcellularLocation>
        <location evidence="10">Chromosome</location>
        <location evidence="10">Centromere</location>
        <location evidence="10">Kinetochore</location>
    </subcellularLocation>
    <subcellularLocation>
        <location evidence="10">Nucleus</location>
    </subcellularLocation>
</comment>
<evidence type="ECO:0000313" key="13">
    <source>
        <dbReference type="EMBL" id="CAG5127358.1"/>
    </source>
</evidence>
<evidence type="ECO:0000256" key="3">
    <source>
        <dbReference type="ARBA" id="ARBA00022618"/>
    </source>
</evidence>
<evidence type="ECO:0000256" key="4">
    <source>
        <dbReference type="ARBA" id="ARBA00022776"/>
    </source>
</evidence>
<keyword evidence="7 10" id="KW-0539">Nucleus</keyword>
<evidence type="ECO:0000256" key="6">
    <source>
        <dbReference type="ARBA" id="ARBA00023054"/>
    </source>
</evidence>
<accession>A0A8S3ZGT2</accession>
<evidence type="ECO:0000256" key="7">
    <source>
        <dbReference type="ARBA" id="ARBA00023242"/>
    </source>
</evidence>
<dbReference type="InterPro" id="IPR005550">
    <property type="entry name" value="Kinetochore_Ndc80"/>
</dbReference>
<dbReference type="AlphaFoldDB" id="A0A8S3ZGT2"/>
<feature type="region of interest" description="Disordered" evidence="11">
    <location>
        <begin position="1"/>
        <end position="97"/>
    </location>
</feature>
<dbReference type="InterPro" id="IPR038273">
    <property type="entry name" value="Ndc80_sf"/>
</dbReference>
<feature type="compositionally biased region" description="Polar residues" evidence="11">
    <location>
        <begin position="57"/>
        <end position="67"/>
    </location>
</feature>
<dbReference type="GO" id="GO:0031262">
    <property type="term" value="C:Ndc80 complex"/>
    <property type="evidence" value="ECO:0007669"/>
    <property type="project" value="UniProtKB-UniRule"/>
</dbReference>
<evidence type="ECO:0000256" key="10">
    <source>
        <dbReference type="RuleBase" id="RU368072"/>
    </source>
</evidence>
<keyword evidence="3 10" id="KW-0132">Cell division</keyword>
<evidence type="ECO:0000256" key="8">
    <source>
        <dbReference type="ARBA" id="ARBA00023306"/>
    </source>
</evidence>
<keyword evidence="14" id="KW-1185">Reference proteome</keyword>
<dbReference type="Gene3D" id="1.10.418.30">
    <property type="entry name" value="Ncd80 complex, Ncd80 subunit"/>
    <property type="match status" value="1"/>
</dbReference>
<dbReference type="PANTHER" id="PTHR10643">
    <property type="entry name" value="KINETOCHORE PROTEIN NDC80"/>
    <property type="match status" value="1"/>
</dbReference>
<feature type="compositionally biased region" description="Basic and acidic residues" evidence="11">
    <location>
        <begin position="84"/>
        <end position="97"/>
    </location>
</feature>
<keyword evidence="2 10" id="KW-0158">Chromosome</keyword>
<keyword evidence="8 10" id="KW-0131">Cell cycle</keyword>
<name>A0A8S3ZGT2_9EUPU</name>
<sequence length="201" mass="22575">MRKSSFGGRPSISGAPVRVLNENAMNRGRASSASEDRLSYGSRMSLGRSKLPVLNPRKSTASSSNAFSFLPKSGRPSSGIGVRGRTDTPKDPRPVSDKRFQAQCIKKLLEFLISKNYPHPISQTLLMSPNSKDVFKIFEFIYGKFSPGYKQVQKMEEEIPRILKILGYPFVIQKTHMFSVGSNHVWPHVLVAFIWMVDLLQ</sequence>
<dbReference type="GO" id="GO:0005634">
    <property type="term" value="C:nucleus"/>
    <property type="evidence" value="ECO:0007669"/>
    <property type="project" value="UniProtKB-SubCell"/>
</dbReference>